<keyword evidence="2" id="KW-0472">Membrane</keyword>
<feature type="transmembrane region" description="Helical" evidence="2">
    <location>
        <begin position="48"/>
        <end position="72"/>
    </location>
</feature>
<evidence type="ECO:0000313" key="4">
    <source>
        <dbReference type="EMBL" id="MBG6091429.1"/>
    </source>
</evidence>
<reference evidence="4" key="1">
    <citation type="submission" date="2020-11" db="EMBL/GenBank/DDBJ databases">
        <title>Sequencing the genomes of 1000 actinobacteria strains.</title>
        <authorList>
            <person name="Klenk H.-P."/>
        </authorList>
    </citation>
    <scope>NUCLEOTIDE SEQUENCE</scope>
    <source>
        <strain evidence="4">DSM 43175</strain>
    </source>
</reference>
<feature type="transmembrane region" description="Helical" evidence="2">
    <location>
        <begin position="168"/>
        <end position="185"/>
    </location>
</feature>
<evidence type="ECO:0008006" key="6">
    <source>
        <dbReference type="Google" id="ProtNLM"/>
    </source>
</evidence>
<feature type="transmembrane region" description="Helical" evidence="2">
    <location>
        <begin position="226"/>
        <end position="246"/>
    </location>
</feature>
<evidence type="ECO:0000256" key="1">
    <source>
        <dbReference type="SAM" id="MobiDB-lite"/>
    </source>
</evidence>
<feature type="transmembrane region" description="Helical" evidence="2">
    <location>
        <begin position="339"/>
        <end position="359"/>
    </location>
</feature>
<dbReference type="InterPro" id="IPR011701">
    <property type="entry name" value="MFS"/>
</dbReference>
<evidence type="ECO:0000256" key="3">
    <source>
        <dbReference type="SAM" id="SignalP"/>
    </source>
</evidence>
<feature type="transmembrane region" description="Helical" evidence="2">
    <location>
        <begin position="415"/>
        <end position="434"/>
    </location>
</feature>
<feature type="signal peptide" evidence="3">
    <location>
        <begin position="1"/>
        <end position="24"/>
    </location>
</feature>
<feature type="transmembrane region" description="Helical" evidence="2">
    <location>
        <begin position="366"/>
        <end position="388"/>
    </location>
</feature>
<feature type="transmembrane region" description="Helical" evidence="2">
    <location>
        <begin position="201"/>
        <end position="220"/>
    </location>
</feature>
<dbReference type="InterPro" id="IPR036259">
    <property type="entry name" value="MFS_trans_sf"/>
</dbReference>
<feature type="chain" id="PRO_5037848380" description="MFS transporter" evidence="3">
    <location>
        <begin position="25"/>
        <end position="461"/>
    </location>
</feature>
<evidence type="ECO:0000256" key="2">
    <source>
        <dbReference type="SAM" id="Phobius"/>
    </source>
</evidence>
<feature type="transmembrane region" description="Helical" evidence="2">
    <location>
        <begin position="253"/>
        <end position="273"/>
    </location>
</feature>
<gene>
    <name evidence="4" type="ORF">IW256_005542</name>
</gene>
<sequence length="461" mass="44961">MSCRSLISVAGALLLALTVPPAVALVLPGTGPHVLAAAEAGTVDARVAGAALAAGLALPALLVTVPLAAVLSRRFPARAVLPAGLACLAAGLIGVRFAGTVPQVAAARLLQGAGAGIMLPASLVLVWQRRNRVLAAVWAGSLVAGLLVATPLALHAATRAGDRAAAPFLWPAAAALVAALLCLAGRNEPLPASKHAERSQIVLPAAPAAGLAFLAVASSHDWSPGARLLVGCVALAAALGLALAAARDAAVGSPLSCAVVMVTAGLLTFPLAGPLAGPAAEGGTLLPFGAGGAAALAGALLAAALPGRGARAAVPAGHALVLAAALVALLVPFPPRPPLLAAVLIPLGLGVGLALAASLRDARAGAALFGLGVCFPAVLAGQLMALSLQAGRWQRVGPDTAGERLSVLAGGYRQWLVLACALAVLLAVAAWRPARRPPRRPARRAAAPSDGAEAVSAASAG</sequence>
<accession>A0A931GT03</accession>
<keyword evidence="2" id="KW-1133">Transmembrane helix</keyword>
<organism evidence="4 5">
    <name type="scientific">Actinomadura viridis</name>
    <dbReference type="NCBI Taxonomy" id="58110"/>
    <lineage>
        <taxon>Bacteria</taxon>
        <taxon>Bacillati</taxon>
        <taxon>Actinomycetota</taxon>
        <taxon>Actinomycetes</taxon>
        <taxon>Streptosporangiales</taxon>
        <taxon>Thermomonosporaceae</taxon>
        <taxon>Actinomadura</taxon>
    </lineage>
</organism>
<dbReference type="RefSeq" id="WP_197013739.1">
    <property type="nucleotide sequence ID" value="NZ_BAABES010000019.1"/>
</dbReference>
<dbReference type="AlphaFoldDB" id="A0A931GT03"/>
<dbReference type="Gene3D" id="1.20.1250.20">
    <property type="entry name" value="MFS general substrate transporter like domains"/>
    <property type="match status" value="1"/>
</dbReference>
<dbReference type="Proteomes" id="UP000614047">
    <property type="component" value="Unassembled WGS sequence"/>
</dbReference>
<dbReference type="GO" id="GO:0022857">
    <property type="term" value="F:transmembrane transporter activity"/>
    <property type="evidence" value="ECO:0007669"/>
    <property type="project" value="InterPro"/>
</dbReference>
<proteinExistence type="predicted"/>
<feature type="transmembrane region" description="Helical" evidence="2">
    <location>
        <begin position="312"/>
        <end position="333"/>
    </location>
</feature>
<evidence type="ECO:0000313" key="5">
    <source>
        <dbReference type="Proteomes" id="UP000614047"/>
    </source>
</evidence>
<feature type="transmembrane region" description="Helical" evidence="2">
    <location>
        <begin position="105"/>
        <end position="126"/>
    </location>
</feature>
<name>A0A931GT03_9ACTN</name>
<keyword evidence="5" id="KW-1185">Reference proteome</keyword>
<feature type="transmembrane region" description="Helical" evidence="2">
    <location>
        <begin position="285"/>
        <end position="305"/>
    </location>
</feature>
<keyword evidence="3" id="KW-0732">Signal</keyword>
<dbReference type="Pfam" id="PF07690">
    <property type="entry name" value="MFS_1"/>
    <property type="match status" value="1"/>
</dbReference>
<dbReference type="SUPFAM" id="SSF103473">
    <property type="entry name" value="MFS general substrate transporter"/>
    <property type="match status" value="1"/>
</dbReference>
<protein>
    <recommendedName>
        <fullName evidence="6">MFS transporter</fullName>
    </recommendedName>
</protein>
<dbReference type="EMBL" id="JADOUA010000001">
    <property type="protein sequence ID" value="MBG6091429.1"/>
    <property type="molecule type" value="Genomic_DNA"/>
</dbReference>
<feature type="region of interest" description="Disordered" evidence="1">
    <location>
        <begin position="438"/>
        <end position="461"/>
    </location>
</feature>
<keyword evidence="2" id="KW-0812">Transmembrane</keyword>
<feature type="transmembrane region" description="Helical" evidence="2">
    <location>
        <begin position="133"/>
        <end position="156"/>
    </location>
</feature>
<feature type="transmembrane region" description="Helical" evidence="2">
    <location>
        <begin position="79"/>
        <end position="99"/>
    </location>
</feature>
<comment type="caution">
    <text evidence="4">The sequence shown here is derived from an EMBL/GenBank/DDBJ whole genome shotgun (WGS) entry which is preliminary data.</text>
</comment>